<comment type="caution">
    <text evidence="1">The sequence shown here is derived from an EMBL/GenBank/DDBJ whole genome shotgun (WGS) entry which is preliminary data.</text>
</comment>
<name>A0ABN8LFK9_9CNID</name>
<accession>A0ABN8LFK9</accession>
<keyword evidence="2" id="KW-1185">Reference proteome</keyword>
<protein>
    <submittedName>
        <fullName evidence="1">Uncharacterized protein</fullName>
    </submittedName>
</protein>
<dbReference type="Proteomes" id="UP001159427">
    <property type="component" value="Unassembled WGS sequence"/>
</dbReference>
<proteinExistence type="predicted"/>
<dbReference type="EMBL" id="CALNXI010000012">
    <property type="protein sequence ID" value="CAH3014674.1"/>
    <property type="molecule type" value="Genomic_DNA"/>
</dbReference>
<reference evidence="1 2" key="1">
    <citation type="submission" date="2022-05" db="EMBL/GenBank/DDBJ databases">
        <authorList>
            <consortium name="Genoscope - CEA"/>
            <person name="William W."/>
        </authorList>
    </citation>
    <scope>NUCLEOTIDE SEQUENCE [LARGE SCALE GENOMIC DNA]</scope>
</reference>
<organism evidence="1 2">
    <name type="scientific">Porites evermanni</name>
    <dbReference type="NCBI Taxonomy" id="104178"/>
    <lineage>
        <taxon>Eukaryota</taxon>
        <taxon>Metazoa</taxon>
        <taxon>Cnidaria</taxon>
        <taxon>Anthozoa</taxon>
        <taxon>Hexacorallia</taxon>
        <taxon>Scleractinia</taxon>
        <taxon>Fungiina</taxon>
        <taxon>Poritidae</taxon>
        <taxon>Porites</taxon>
    </lineage>
</organism>
<evidence type="ECO:0000313" key="2">
    <source>
        <dbReference type="Proteomes" id="UP001159427"/>
    </source>
</evidence>
<evidence type="ECO:0000313" key="1">
    <source>
        <dbReference type="EMBL" id="CAH3014674.1"/>
    </source>
</evidence>
<sequence length="188" mass="21149">MSKSKFVKFENSVKRALGDCKKSAGLGAKFLREISKSHSSSRDYWQGQGNWRVSALVDKLNKQPTHVECGRIKRMINKVDKGVLLTIPNPKYEQLINRYHHLQQLVTDDNDKNSELLIHVILGSSEYSGIKTATKPQEVPCSNVFFCLQFFFQSGWGSDSATGNIVTQYYLPHGWSACALAPPPALCW</sequence>
<gene>
    <name evidence="1" type="ORF">PEVE_00003355</name>
</gene>